<dbReference type="AlphaFoldDB" id="A0A437QY22"/>
<dbReference type="EC" id="1.1.1.47" evidence="2"/>
<dbReference type="Gene3D" id="3.40.50.720">
    <property type="entry name" value="NAD(P)-binding Rossmann-like Domain"/>
    <property type="match status" value="1"/>
</dbReference>
<evidence type="ECO:0000256" key="1">
    <source>
        <dbReference type="ARBA" id="ARBA00006484"/>
    </source>
</evidence>
<evidence type="ECO:0000313" key="3">
    <source>
        <dbReference type="Proteomes" id="UP000287447"/>
    </source>
</evidence>
<dbReference type="InterPro" id="IPR002347">
    <property type="entry name" value="SDR_fam"/>
</dbReference>
<sequence>MPDTGEIGSTFSLAGKVALVTGASSGLGKRFAMTMARAGADVVLAARRTDRLESLAKEIEGLGRTAYVVALDVVDMTSIAEAVSHAVELTGKIDILVNNAGVAVTEPAMEHTEENWDFVLDTNLKGAFFVAQTVAKHMAESGGGSIINIASILAERVLKQLVSYAAAKAGLVQATKAMALEWSRYGIRVNAIAPGYIITEINRDFLTGEGGDKMRKGVPMRRFGEEHDLDGPLLLLASDASAYMTGSLITVDGGHVLSVP</sequence>
<protein>
    <submittedName>
        <fullName evidence="2">Glucose 1-dehydrogenase</fullName>
        <ecNumber evidence="2">1.1.1.47</ecNumber>
    </submittedName>
</protein>
<dbReference type="PANTHER" id="PTHR42760:SF135">
    <property type="entry name" value="BLL7886 PROTEIN"/>
    <property type="match status" value="1"/>
</dbReference>
<dbReference type="SUPFAM" id="SSF51735">
    <property type="entry name" value="NAD(P)-binding Rossmann-fold domains"/>
    <property type="match status" value="1"/>
</dbReference>
<comment type="similarity">
    <text evidence="1">Belongs to the short-chain dehydrogenases/reductases (SDR) family.</text>
</comment>
<dbReference type="Proteomes" id="UP000287447">
    <property type="component" value="Unassembled WGS sequence"/>
</dbReference>
<dbReference type="EMBL" id="SADE01000001">
    <property type="protein sequence ID" value="RVU39424.1"/>
    <property type="molecule type" value="Genomic_DNA"/>
</dbReference>
<dbReference type="NCBIfam" id="NF005559">
    <property type="entry name" value="PRK07231.1"/>
    <property type="match status" value="1"/>
</dbReference>
<keyword evidence="2" id="KW-0560">Oxidoreductase</keyword>
<keyword evidence="3" id="KW-1185">Reference proteome</keyword>
<dbReference type="OrthoDB" id="7255009at2"/>
<dbReference type="InterPro" id="IPR036291">
    <property type="entry name" value="NAD(P)-bd_dom_sf"/>
</dbReference>
<organism evidence="2 3">
    <name type="scientific">Hwanghaeella grinnelliae</name>
    <dbReference type="NCBI Taxonomy" id="2500179"/>
    <lineage>
        <taxon>Bacteria</taxon>
        <taxon>Pseudomonadati</taxon>
        <taxon>Pseudomonadota</taxon>
        <taxon>Alphaproteobacteria</taxon>
        <taxon>Rhodospirillales</taxon>
        <taxon>Rhodospirillaceae</taxon>
        <taxon>Hwanghaeella</taxon>
    </lineage>
</organism>
<dbReference type="PRINTS" id="PR00081">
    <property type="entry name" value="GDHRDH"/>
</dbReference>
<accession>A0A437QY22</accession>
<comment type="caution">
    <text evidence="2">The sequence shown here is derived from an EMBL/GenBank/DDBJ whole genome shotgun (WGS) entry which is preliminary data.</text>
</comment>
<name>A0A437QY22_9PROT</name>
<dbReference type="PANTHER" id="PTHR42760">
    <property type="entry name" value="SHORT-CHAIN DEHYDROGENASES/REDUCTASES FAMILY MEMBER"/>
    <property type="match status" value="1"/>
</dbReference>
<dbReference type="GO" id="GO:0047936">
    <property type="term" value="F:glucose 1-dehydrogenase [NAD(P)+] activity"/>
    <property type="evidence" value="ECO:0007669"/>
    <property type="project" value="UniProtKB-EC"/>
</dbReference>
<dbReference type="GO" id="GO:0030497">
    <property type="term" value="P:fatty acid elongation"/>
    <property type="evidence" value="ECO:0007669"/>
    <property type="project" value="TreeGrafter"/>
</dbReference>
<evidence type="ECO:0000313" key="2">
    <source>
        <dbReference type="EMBL" id="RVU39424.1"/>
    </source>
</evidence>
<gene>
    <name evidence="2" type="ORF">EOI86_09360</name>
</gene>
<dbReference type="Pfam" id="PF13561">
    <property type="entry name" value="adh_short_C2"/>
    <property type="match status" value="1"/>
</dbReference>
<dbReference type="PRINTS" id="PR00080">
    <property type="entry name" value="SDRFAMILY"/>
</dbReference>
<dbReference type="FunFam" id="3.40.50.720:FF:000084">
    <property type="entry name" value="Short-chain dehydrogenase reductase"/>
    <property type="match status" value="1"/>
</dbReference>
<proteinExistence type="inferred from homology"/>
<reference evidence="3" key="1">
    <citation type="submission" date="2019-01" db="EMBL/GenBank/DDBJ databases">
        <title>Gri0909 isolated from a small marine red alga.</title>
        <authorList>
            <person name="Kim J."/>
            <person name="Jeong S.E."/>
            <person name="Jeon C.O."/>
        </authorList>
    </citation>
    <scope>NUCLEOTIDE SEQUENCE [LARGE SCALE GENOMIC DNA]</scope>
    <source>
        <strain evidence="3">Gri0909</strain>
    </source>
</reference>